<dbReference type="InterPro" id="IPR019358">
    <property type="entry name" value="NEMP_fam"/>
</dbReference>
<comment type="caution">
    <text evidence="10">The sequence shown here is derived from an EMBL/GenBank/DDBJ whole genome shotgun (WGS) entry which is preliminary data.</text>
</comment>
<keyword evidence="7" id="KW-0539">Nucleus</keyword>
<keyword evidence="4" id="KW-0732">Signal</keyword>
<accession>A0ABQ9EPJ1</accession>
<evidence type="ECO:0000313" key="11">
    <source>
        <dbReference type="Proteomes" id="UP001217089"/>
    </source>
</evidence>
<keyword evidence="5 9" id="KW-1133">Transmembrane helix</keyword>
<evidence type="ECO:0000256" key="6">
    <source>
        <dbReference type="ARBA" id="ARBA00023136"/>
    </source>
</evidence>
<sequence>YNLDPAYRAKAYVSSDRNYNWTVKISFHENSTPSYFHVVNGHDLDEIEHRKNNFNSFLKFVQKLYLLIKKEGEGLPLQPFNASCIGVHTNVPYTATLNLKYIELWFVAYLLAGIVIFFSAKSWSQNTSLHYGTGVSIGIMASVLILVIILYRLFPKGLEETRKALEDLRNYCRSPDCNAWKTLSRLKSPNRFAQFIEGDSMHITDEEILQYDSGPEPTPPIDPDDIADESDIEFELTSP</sequence>
<reference evidence="10 11" key="1">
    <citation type="submission" date="2022-12" db="EMBL/GenBank/DDBJ databases">
        <title>Chromosome-level genome of Tegillarca granosa.</title>
        <authorList>
            <person name="Kim J."/>
        </authorList>
    </citation>
    <scope>NUCLEOTIDE SEQUENCE [LARGE SCALE GENOMIC DNA]</scope>
    <source>
        <strain evidence="10">Teg-2019</strain>
        <tissue evidence="10">Adductor muscle</tissue>
    </source>
</reference>
<dbReference type="EMBL" id="JARBDR010000793">
    <property type="protein sequence ID" value="KAJ8307143.1"/>
    <property type="molecule type" value="Genomic_DNA"/>
</dbReference>
<dbReference type="Proteomes" id="UP001217089">
    <property type="component" value="Unassembled WGS sequence"/>
</dbReference>
<gene>
    <name evidence="10" type="ORF">KUTeg_015227</name>
</gene>
<dbReference type="PANTHER" id="PTHR13598:SF1">
    <property type="entry name" value="AT07567P-RELATED"/>
    <property type="match status" value="1"/>
</dbReference>
<proteinExistence type="inferred from homology"/>
<protein>
    <submittedName>
        <fullName evidence="10">Uncharacterized protein</fullName>
    </submittedName>
</protein>
<evidence type="ECO:0000256" key="1">
    <source>
        <dbReference type="ARBA" id="ARBA00004575"/>
    </source>
</evidence>
<keyword evidence="11" id="KW-1185">Reference proteome</keyword>
<evidence type="ECO:0000313" key="10">
    <source>
        <dbReference type="EMBL" id="KAJ8307143.1"/>
    </source>
</evidence>
<evidence type="ECO:0000256" key="7">
    <source>
        <dbReference type="ARBA" id="ARBA00023242"/>
    </source>
</evidence>
<feature type="transmembrane region" description="Helical" evidence="9">
    <location>
        <begin position="104"/>
        <end position="123"/>
    </location>
</feature>
<evidence type="ECO:0000256" key="3">
    <source>
        <dbReference type="ARBA" id="ARBA00022692"/>
    </source>
</evidence>
<evidence type="ECO:0000256" key="9">
    <source>
        <dbReference type="SAM" id="Phobius"/>
    </source>
</evidence>
<dbReference type="Pfam" id="PF10225">
    <property type="entry name" value="NEMP"/>
    <property type="match status" value="2"/>
</dbReference>
<comment type="subcellular location">
    <subcellularLocation>
        <location evidence="1">Nucleus inner membrane</location>
        <topology evidence="1">Multi-pass membrane protein</topology>
        <orientation evidence="1">Nucleoplasmic side</orientation>
    </subcellularLocation>
</comment>
<evidence type="ECO:0000256" key="4">
    <source>
        <dbReference type="ARBA" id="ARBA00022729"/>
    </source>
</evidence>
<comment type="similarity">
    <text evidence="2">Belongs to the NEMP family.</text>
</comment>
<evidence type="ECO:0000256" key="8">
    <source>
        <dbReference type="SAM" id="MobiDB-lite"/>
    </source>
</evidence>
<evidence type="ECO:0000256" key="2">
    <source>
        <dbReference type="ARBA" id="ARBA00005748"/>
    </source>
</evidence>
<name>A0ABQ9EPJ1_TEGGR</name>
<feature type="region of interest" description="Disordered" evidence="8">
    <location>
        <begin position="210"/>
        <end position="239"/>
    </location>
</feature>
<evidence type="ECO:0000256" key="5">
    <source>
        <dbReference type="ARBA" id="ARBA00022989"/>
    </source>
</evidence>
<feature type="non-terminal residue" evidence="10">
    <location>
        <position position="1"/>
    </location>
</feature>
<feature type="compositionally biased region" description="Acidic residues" evidence="8">
    <location>
        <begin position="222"/>
        <end position="239"/>
    </location>
</feature>
<feature type="transmembrane region" description="Helical" evidence="9">
    <location>
        <begin position="129"/>
        <end position="154"/>
    </location>
</feature>
<keyword evidence="3 9" id="KW-0812">Transmembrane</keyword>
<organism evidence="10 11">
    <name type="scientific">Tegillarca granosa</name>
    <name type="common">Malaysian cockle</name>
    <name type="synonym">Anadara granosa</name>
    <dbReference type="NCBI Taxonomy" id="220873"/>
    <lineage>
        <taxon>Eukaryota</taxon>
        <taxon>Metazoa</taxon>
        <taxon>Spiralia</taxon>
        <taxon>Lophotrochozoa</taxon>
        <taxon>Mollusca</taxon>
        <taxon>Bivalvia</taxon>
        <taxon>Autobranchia</taxon>
        <taxon>Pteriomorphia</taxon>
        <taxon>Arcoida</taxon>
        <taxon>Arcoidea</taxon>
        <taxon>Arcidae</taxon>
        <taxon>Tegillarca</taxon>
    </lineage>
</organism>
<dbReference type="PANTHER" id="PTHR13598">
    <property type="entry name" value="AT07567P-RELATED"/>
    <property type="match status" value="1"/>
</dbReference>
<keyword evidence="6 9" id="KW-0472">Membrane</keyword>